<proteinExistence type="predicted"/>
<dbReference type="STRING" id="400682.A0A1X7VF87"/>
<keyword evidence="2" id="KW-0479">Metal-binding</keyword>
<evidence type="ECO:0000313" key="4">
    <source>
        <dbReference type="EnsemblMetazoa" id="Aqu2.1.38975_001"/>
    </source>
</evidence>
<dbReference type="OMA" id="CHRANAK"/>
<evidence type="ECO:0000256" key="1">
    <source>
        <dbReference type="ARBA" id="ARBA00001968"/>
    </source>
</evidence>
<name>A0A1X7VF87_AMPQE</name>
<dbReference type="EnsemblMetazoa" id="Aqu2.1.38975_001">
    <property type="protein sequence ID" value="Aqu2.1.38975_001"/>
    <property type="gene ID" value="Aqu2.1.38975"/>
</dbReference>
<dbReference type="InterPro" id="IPR027806">
    <property type="entry name" value="HARBI1_dom"/>
</dbReference>
<dbReference type="AlphaFoldDB" id="A0A1X7VF87"/>
<reference evidence="4" key="1">
    <citation type="submission" date="2017-05" db="UniProtKB">
        <authorList>
            <consortium name="EnsemblMetazoa"/>
        </authorList>
    </citation>
    <scope>IDENTIFICATION</scope>
</reference>
<organism evidence="4">
    <name type="scientific">Amphimedon queenslandica</name>
    <name type="common">Sponge</name>
    <dbReference type="NCBI Taxonomy" id="400682"/>
    <lineage>
        <taxon>Eukaryota</taxon>
        <taxon>Metazoa</taxon>
        <taxon>Porifera</taxon>
        <taxon>Demospongiae</taxon>
        <taxon>Heteroscleromorpha</taxon>
        <taxon>Haplosclerida</taxon>
        <taxon>Niphatidae</taxon>
        <taxon>Amphimedon</taxon>
    </lineage>
</organism>
<dbReference type="InParanoid" id="A0A1X7VF87"/>
<protein>
    <recommendedName>
        <fullName evidence="3">DDE Tnp4 domain-containing protein</fullName>
    </recommendedName>
</protein>
<dbReference type="GO" id="GO:0046872">
    <property type="term" value="F:metal ion binding"/>
    <property type="evidence" value="ECO:0007669"/>
    <property type="project" value="UniProtKB-KW"/>
</dbReference>
<comment type="cofactor">
    <cofactor evidence="1">
        <name>a divalent metal cation</name>
        <dbReference type="ChEBI" id="CHEBI:60240"/>
    </cofactor>
</comment>
<evidence type="ECO:0000259" key="3">
    <source>
        <dbReference type="Pfam" id="PF13359"/>
    </source>
</evidence>
<evidence type="ECO:0000256" key="2">
    <source>
        <dbReference type="ARBA" id="ARBA00022723"/>
    </source>
</evidence>
<dbReference type="OrthoDB" id="6576773at2759"/>
<dbReference type="Pfam" id="PF13359">
    <property type="entry name" value="DDE_Tnp_4"/>
    <property type="match status" value="1"/>
</dbReference>
<feature type="domain" description="DDE Tnp4" evidence="3">
    <location>
        <begin position="8"/>
        <end position="64"/>
    </location>
</feature>
<accession>A0A1X7VF87</accession>
<sequence length="127" mass="14555">MLRPFSGKYVPDKKRIFNYRLSRARRIIENTFGIMVTKFRIFFRPIIAKPEKIVRVTQAACALHPYLKISEAQSPPSSGWYCLPGYIDLEDRHGNVTLGDWRQLDLIESGLCDVNHIGGNRFSKNAG</sequence>